<name>A0A6J7XLT5_9CAUD</name>
<evidence type="ECO:0000313" key="1">
    <source>
        <dbReference type="EMBL" id="CAB5238234.1"/>
    </source>
</evidence>
<reference evidence="1" key="1">
    <citation type="submission" date="2020-05" db="EMBL/GenBank/DDBJ databases">
        <authorList>
            <person name="Chiriac C."/>
            <person name="Salcher M."/>
            <person name="Ghai R."/>
            <person name="Kavagutti S V."/>
        </authorList>
    </citation>
    <scope>NUCLEOTIDE SEQUENCE</scope>
</reference>
<sequence length="136" mass="15057">MFQSLPLTIRKVEATESRLQSIYDAAKLGLKGDTLALASGMRPDEYRQLCQLDPLAEMAAIKGKADGEREMANILHNAAREGDAKAALEILKHQHGWVAKQSISVDIDQRISITQALHEAELRVIEVVDAVDQIQR</sequence>
<gene>
    <name evidence="1" type="ORF">UFOVP162_18</name>
</gene>
<protein>
    <submittedName>
        <fullName evidence="1">Uncharacterized protein</fullName>
    </submittedName>
</protein>
<accession>A0A6J7XLT5</accession>
<dbReference type="EMBL" id="LR798453">
    <property type="protein sequence ID" value="CAB5238234.1"/>
    <property type="molecule type" value="Genomic_DNA"/>
</dbReference>
<proteinExistence type="predicted"/>
<organism evidence="1">
    <name type="scientific">uncultured Caudovirales phage</name>
    <dbReference type="NCBI Taxonomy" id="2100421"/>
    <lineage>
        <taxon>Viruses</taxon>
        <taxon>Duplodnaviria</taxon>
        <taxon>Heunggongvirae</taxon>
        <taxon>Uroviricota</taxon>
        <taxon>Caudoviricetes</taxon>
        <taxon>Peduoviridae</taxon>
        <taxon>Maltschvirus</taxon>
        <taxon>Maltschvirus maltsch</taxon>
    </lineage>
</organism>